<dbReference type="Proteomes" id="UP000069030">
    <property type="component" value="Chromosome"/>
</dbReference>
<evidence type="ECO:0000313" key="1">
    <source>
        <dbReference type="EMBL" id="ALU25277.1"/>
    </source>
</evidence>
<accession>A0AAI8G3J6</accession>
<name>A0AAI8G3J6_9FLAO</name>
<organism evidence="1 2">
    <name type="scientific">Myroides odoratimimus</name>
    <dbReference type="NCBI Taxonomy" id="76832"/>
    <lineage>
        <taxon>Bacteria</taxon>
        <taxon>Pseudomonadati</taxon>
        <taxon>Bacteroidota</taxon>
        <taxon>Flavobacteriia</taxon>
        <taxon>Flavobacteriales</taxon>
        <taxon>Flavobacteriaceae</taxon>
        <taxon>Myroides</taxon>
    </lineage>
</organism>
<dbReference type="KEGG" id="mod:AS202_03490"/>
<reference evidence="1 2" key="1">
    <citation type="journal article" date="2016" name="J. Zhejiang Univ. Sci. B">
        <title>Antibiotic resistance mechanisms of Myroides sp.</title>
        <authorList>
            <person name="Hu S."/>
            <person name="Yuan S."/>
            <person name="Qu H."/>
            <person name="Jiang T."/>
            <person name="Zhou Y."/>
            <person name="Wang M."/>
            <person name="Ming D."/>
        </authorList>
    </citation>
    <scope>NUCLEOTIDE SEQUENCE [LARGE SCALE GENOMIC DNA]</scope>
    <source>
        <strain evidence="1 2">PR63039</strain>
    </source>
</reference>
<dbReference type="RefSeq" id="WP_058699132.1">
    <property type="nucleotide sequence ID" value="NZ_CP013690.1"/>
</dbReference>
<evidence type="ECO:0000313" key="2">
    <source>
        <dbReference type="Proteomes" id="UP000069030"/>
    </source>
</evidence>
<gene>
    <name evidence="1" type="ORF">AS202_03490</name>
</gene>
<sequence>MTERDIANNAKIKLKGDLLSKIGSQLKEQSGESKKSTDVRARFSGEELAKLVIRAPKYIFIQNYGFEGVKKNGINMRLQAKRTIDQAIEDSQVMDYLADNISEIRADAVVAEFSIK</sequence>
<proteinExistence type="predicted"/>
<dbReference type="EMBL" id="CP013690">
    <property type="protein sequence ID" value="ALU25277.1"/>
    <property type="molecule type" value="Genomic_DNA"/>
</dbReference>
<protein>
    <submittedName>
        <fullName evidence="1">Uncharacterized protein</fullName>
    </submittedName>
</protein>
<dbReference type="AlphaFoldDB" id="A0AAI8G3J6"/>